<name>A0AAU9IM04_9CILI</name>
<feature type="coiled-coil region" evidence="7">
    <location>
        <begin position="44"/>
        <end position="71"/>
    </location>
</feature>
<dbReference type="GO" id="GO:0005200">
    <property type="term" value="F:structural constituent of cytoskeleton"/>
    <property type="evidence" value="ECO:0007669"/>
    <property type="project" value="InterPro"/>
</dbReference>
<evidence type="ECO:0000256" key="3">
    <source>
        <dbReference type="ARBA" id="ARBA00022490"/>
    </source>
</evidence>
<dbReference type="PANTHER" id="PTHR40412:SF1">
    <property type="entry name" value="SF-ASSEMBLIN"/>
    <property type="match status" value="1"/>
</dbReference>
<gene>
    <name evidence="8" type="ORF">BSTOLATCC_MIC7596</name>
</gene>
<keyword evidence="3" id="KW-0963">Cytoplasm</keyword>
<comment type="subcellular location">
    <subcellularLocation>
        <location evidence="1">Cytoplasm</location>
        <location evidence="1">Cytoskeleton</location>
    </subcellularLocation>
</comment>
<proteinExistence type="inferred from homology"/>
<keyword evidence="9" id="KW-1185">Reference proteome</keyword>
<comment type="caution">
    <text evidence="8">The sequence shown here is derived from an EMBL/GenBank/DDBJ whole genome shotgun (WGS) entry which is preliminary data.</text>
</comment>
<organism evidence="8 9">
    <name type="scientific">Blepharisma stoltei</name>
    <dbReference type="NCBI Taxonomy" id="1481888"/>
    <lineage>
        <taxon>Eukaryota</taxon>
        <taxon>Sar</taxon>
        <taxon>Alveolata</taxon>
        <taxon>Ciliophora</taxon>
        <taxon>Postciliodesmatophora</taxon>
        <taxon>Heterotrichea</taxon>
        <taxon>Heterotrichida</taxon>
        <taxon>Blepharismidae</taxon>
        <taxon>Blepharisma</taxon>
    </lineage>
</organism>
<dbReference type="Proteomes" id="UP001162131">
    <property type="component" value="Unassembled WGS sequence"/>
</dbReference>
<dbReference type="PANTHER" id="PTHR40412">
    <property type="entry name" value="SF-ASSEMBLIN"/>
    <property type="match status" value="1"/>
</dbReference>
<dbReference type="PRINTS" id="PR01799">
    <property type="entry name" value="SFASSEMBLIN"/>
</dbReference>
<accession>A0AAU9IM04</accession>
<dbReference type="GO" id="GO:0005874">
    <property type="term" value="C:microtubule"/>
    <property type="evidence" value="ECO:0007669"/>
    <property type="project" value="UniProtKB-KW"/>
</dbReference>
<reference evidence="8" key="1">
    <citation type="submission" date="2021-09" db="EMBL/GenBank/DDBJ databases">
        <authorList>
            <consortium name="AG Swart"/>
            <person name="Singh M."/>
            <person name="Singh A."/>
            <person name="Seah K."/>
            <person name="Emmerich C."/>
        </authorList>
    </citation>
    <scope>NUCLEOTIDE SEQUENCE</scope>
    <source>
        <strain evidence="8">ATCC30299</strain>
    </source>
</reference>
<comment type="similarity">
    <text evidence="2">Belongs to the SF-assemblin family.</text>
</comment>
<evidence type="ECO:0000256" key="5">
    <source>
        <dbReference type="ARBA" id="ARBA00023054"/>
    </source>
</evidence>
<evidence type="ECO:0008006" key="10">
    <source>
        <dbReference type="Google" id="ProtNLM"/>
    </source>
</evidence>
<evidence type="ECO:0000256" key="6">
    <source>
        <dbReference type="ARBA" id="ARBA00023212"/>
    </source>
</evidence>
<keyword evidence="5 7" id="KW-0175">Coiled coil</keyword>
<protein>
    <recommendedName>
        <fullName evidence="10">SF-assemblin</fullName>
    </recommendedName>
</protein>
<sequence>MANKIIETTLINFIQFKQKFCKMDTYTPNLTGTVKITADNRDRREEFKDQMNELGNDYEDMLRAREETKKQLEAKFQDVYRKIQSTRDYVNAEEKRANDMLKAFKSKFEFQLKELRDFTNSKLDEERALRKEMETRNRDRLNKIQETINNEKEERKNYLENLINPVREQYDSLLMFYEREKTERIEGEKQILEKLDDLIFKMTCRLDDEVTDKLMELGKIRDQTRKEMRTQDKNLEKNQQLAFDFMKDMRSGIEAEVTSRLSHQDEIGDNISNFVKTFQDTLKVLSLES</sequence>
<evidence type="ECO:0000313" key="8">
    <source>
        <dbReference type="EMBL" id="CAG9312804.1"/>
    </source>
</evidence>
<keyword evidence="4" id="KW-0493">Microtubule</keyword>
<evidence type="ECO:0000256" key="1">
    <source>
        <dbReference type="ARBA" id="ARBA00004245"/>
    </source>
</evidence>
<evidence type="ECO:0000313" key="9">
    <source>
        <dbReference type="Proteomes" id="UP001162131"/>
    </source>
</evidence>
<dbReference type="InterPro" id="IPR008374">
    <property type="entry name" value="SF_assemblin/giardin_b"/>
</dbReference>
<dbReference type="AlphaFoldDB" id="A0AAU9IM04"/>
<dbReference type="EMBL" id="CAJZBQ010000009">
    <property type="protein sequence ID" value="CAG9312804.1"/>
    <property type="molecule type" value="Genomic_DNA"/>
</dbReference>
<evidence type="ECO:0000256" key="4">
    <source>
        <dbReference type="ARBA" id="ARBA00022701"/>
    </source>
</evidence>
<keyword evidence="6" id="KW-0206">Cytoskeleton</keyword>
<evidence type="ECO:0000256" key="2">
    <source>
        <dbReference type="ARBA" id="ARBA00005678"/>
    </source>
</evidence>
<evidence type="ECO:0000256" key="7">
    <source>
        <dbReference type="SAM" id="Coils"/>
    </source>
</evidence>
<dbReference type="Pfam" id="PF06705">
    <property type="entry name" value="SF-assemblin"/>
    <property type="match status" value="1"/>
</dbReference>